<dbReference type="HOGENOM" id="CLU_018816_1_0_4"/>
<dbReference type="GO" id="GO:0015562">
    <property type="term" value="F:efflux transmembrane transporter activity"/>
    <property type="evidence" value="ECO:0007669"/>
    <property type="project" value="TreeGrafter"/>
</dbReference>
<dbReference type="KEGG" id="rme:Rmet_1943"/>
<evidence type="ECO:0000256" key="1">
    <source>
        <dbReference type="ARBA" id="ARBA00009477"/>
    </source>
</evidence>
<dbReference type="AlphaFoldDB" id="Q1LM04"/>
<name>Q1LM04_CUPMC</name>
<proteinExistence type="inferred from homology"/>
<accession>Q1LM04</accession>
<dbReference type="Pfam" id="PF25954">
    <property type="entry name" value="Beta-barrel_RND_2"/>
    <property type="match status" value="1"/>
</dbReference>
<sequence length="523" mass="55726">MWGGGGGAKGADCSTGRSRRRLQAPADARLRTFRRTILLFVIRRLTHSRVISILLTGQLLISSLGPRHPRRCLKVIPKTHSRESLAVRRGPPAAPVPPTRYRLSMPVHYAGPEVAAVDAEVRSLAPLPERRRGRRAARPIAAGLAMLALSTALMLAGCGKQAESVEYVRPVRLLQLNPAGGKTAFEFSGEVRPRVESRLGFRVGGKIAARLVDVGATVRKGQPLARLDPTDLGLAEAGARAQYDAAKTDRDLAASDLKRYNELAAKGFISAAEQHRRQATYDSAASKLEQAQANLRNQANQTGYAVLTADADGVVTAIDTEVGQVVTPGQPVIRVAQTAEKEVAIGLPEDQVDMLRGITEVTIRTWSEPDRVLPGRVREISAAADTVTRTYPTRVSVPNPPADLRIGMTAVVTFVRSGDSAAIRIPLTALLQNNGSNQVWVYQPDSGGKGTGGTVNPVPVMLGNADGNLIEVRSGLKPGQVIVTAGVHLLRPGQKVRPMQSIAPAQPASNPGAPLAALDRRLG</sequence>
<reference evidence="6" key="1">
    <citation type="journal article" date="2010" name="PLoS ONE">
        <title>The complete genome sequence of Cupriavidus metallidurans strain CH34, a master survivalist in harsh and anthropogenic environments.</title>
        <authorList>
            <person name="Janssen P.J."/>
            <person name="Van Houdt R."/>
            <person name="Moors H."/>
            <person name="Monsieurs P."/>
            <person name="Morin N."/>
            <person name="Michaux A."/>
            <person name="Benotmane M.A."/>
            <person name="Leys N."/>
            <person name="Vallaeys T."/>
            <person name="Lapidus A."/>
            <person name="Monchy S."/>
            <person name="Medigue C."/>
            <person name="Taghavi S."/>
            <person name="McCorkle S."/>
            <person name="Dunn J."/>
            <person name="van der Lelie D."/>
            <person name="Mergeay M."/>
        </authorList>
    </citation>
    <scope>NUCLEOTIDE SEQUENCE [LARGE SCALE GENOMIC DNA]</scope>
    <source>
        <strain evidence="6">ATCC 43123 / DSM 2839 / NBRC 102507 / CH34</strain>
    </source>
</reference>
<dbReference type="Proteomes" id="UP000002429">
    <property type="component" value="Chromosome"/>
</dbReference>
<evidence type="ECO:0000259" key="3">
    <source>
        <dbReference type="Pfam" id="PF25917"/>
    </source>
</evidence>
<gene>
    <name evidence="5" type="ordered locus">Rmet_1943</name>
</gene>
<dbReference type="InterPro" id="IPR006143">
    <property type="entry name" value="RND_pump_MFP"/>
</dbReference>
<organism evidence="5 6">
    <name type="scientific">Cupriavidus metallidurans (strain ATCC 43123 / DSM 2839 / NBRC 102507 / CH34)</name>
    <name type="common">Ralstonia metallidurans</name>
    <dbReference type="NCBI Taxonomy" id="266264"/>
    <lineage>
        <taxon>Bacteria</taxon>
        <taxon>Pseudomonadati</taxon>
        <taxon>Pseudomonadota</taxon>
        <taxon>Betaproteobacteria</taxon>
        <taxon>Burkholderiales</taxon>
        <taxon>Burkholderiaceae</taxon>
        <taxon>Cupriavidus</taxon>
    </lineage>
</organism>
<feature type="region of interest" description="Disordered" evidence="2">
    <location>
        <begin position="1"/>
        <end position="21"/>
    </location>
</feature>
<dbReference type="InterPro" id="IPR058625">
    <property type="entry name" value="MdtA-like_BSH"/>
</dbReference>
<dbReference type="PANTHER" id="PTHR30469">
    <property type="entry name" value="MULTIDRUG RESISTANCE PROTEIN MDTA"/>
    <property type="match status" value="1"/>
</dbReference>
<protein>
    <submittedName>
        <fullName evidence="5">Cation/multidrug efflux system, mebrane-fusion component (Modular protein) (RND family)</fullName>
    </submittedName>
</protein>
<feature type="domain" description="CusB-like beta-barrel" evidence="4">
    <location>
        <begin position="345"/>
        <end position="416"/>
    </location>
</feature>
<dbReference type="SUPFAM" id="SSF111369">
    <property type="entry name" value="HlyD-like secretion proteins"/>
    <property type="match status" value="1"/>
</dbReference>
<dbReference type="Gene3D" id="1.10.287.470">
    <property type="entry name" value="Helix hairpin bin"/>
    <property type="match status" value="1"/>
</dbReference>
<dbReference type="Gene3D" id="2.40.50.100">
    <property type="match status" value="1"/>
</dbReference>
<keyword evidence="6" id="KW-1185">Reference proteome</keyword>
<feature type="domain" description="Multidrug resistance protein MdtA-like barrel-sandwich hybrid" evidence="3">
    <location>
        <begin position="200"/>
        <end position="332"/>
    </location>
</feature>
<dbReference type="STRING" id="266264.Rmet_1943"/>
<feature type="region of interest" description="Disordered" evidence="2">
    <location>
        <begin position="501"/>
        <end position="523"/>
    </location>
</feature>
<dbReference type="NCBIfam" id="TIGR01730">
    <property type="entry name" value="RND_mfp"/>
    <property type="match status" value="1"/>
</dbReference>
<evidence type="ECO:0000259" key="4">
    <source>
        <dbReference type="Pfam" id="PF25954"/>
    </source>
</evidence>
<dbReference type="Pfam" id="PF25917">
    <property type="entry name" value="BSH_RND"/>
    <property type="match status" value="1"/>
</dbReference>
<evidence type="ECO:0000313" key="6">
    <source>
        <dbReference type="Proteomes" id="UP000002429"/>
    </source>
</evidence>
<dbReference type="EMBL" id="CP000352">
    <property type="protein sequence ID" value="ABF08822.1"/>
    <property type="molecule type" value="Genomic_DNA"/>
</dbReference>
<dbReference type="InterPro" id="IPR058792">
    <property type="entry name" value="Beta-barrel_RND_2"/>
</dbReference>
<dbReference type="Gene3D" id="2.40.420.20">
    <property type="match status" value="1"/>
</dbReference>
<dbReference type="Gene3D" id="2.40.30.170">
    <property type="match status" value="1"/>
</dbReference>
<dbReference type="GO" id="GO:1990281">
    <property type="term" value="C:efflux pump complex"/>
    <property type="evidence" value="ECO:0007669"/>
    <property type="project" value="TreeGrafter"/>
</dbReference>
<evidence type="ECO:0000313" key="5">
    <source>
        <dbReference type="EMBL" id="ABF08822.1"/>
    </source>
</evidence>
<dbReference type="PANTHER" id="PTHR30469:SF15">
    <property type="entry name" value="HLYD FAMILY OF SECRETION PROTEINS"/>
    <property type="match status" value="1"/>
</dbReference>
<evidence type="ECO:0000256" key="2">
    <source>
        <dbReference type="SAM" id="MobiDB-lite"/>
    </source>
</evidence>
<comment type="similarity">
    <text evidence="1">Belongs to the membrane fusion protein (MFP) (TC 8.A.1) family.</text>
</comment>
<dbReference type="eggNOG" id="COG0845">
    <property type="taxonomic scope" value="Bacteria"/>
</dbReference>